<protein>
    <submittedName>
        <fullName evidence="1">Uncharacterized protein</fullName>
    </submittedName>
</protein>
<reference evidence="1 2" key="1">
    <citation type="journal article" date="2012" name="BMC Genomics">
        <title>Tools to kill: Genome of one of the most destructive plant pathogenic fungi Macrophomina phaseolina.</title>
        <authorList>
            <person name="Islam M.S."/>
            <person name="Haque M.S."/>
            <person name="Islam M.M."/>
            <person name="Emdad E.M."/>
            <person name="Halim A."/>
            <person name="Hossen Q.M.M."/>
            <person name="Hossain M.Z."/>
            <person name="Ahmed B."/>
            <person name="Rahim S."/>
            <person name="Rahman M.S."/>
            <person name="Alam M.M."/>
            <person name="Hou S."/>
            <person name="Wan X."/>
            <person name="Saito J.A."/>
            <person name="Alam M."/>
        </authorList>
    </citation>
    <scope>NUCLEOTIDE SEQUENCE [LARGE SCALE GENOMIC DNA]</scope>
    <source>
        <strain evidence="1 2">MS6</strain>
    </source>
</reference>
<name>K2RYE6_MACPH</name>
<feature type="non-terminal residue" evidence="1">
    <location>
        <position position="1"/>
    </location>
</feature>
<sequence length="72" mass="8092">KVRIASIRVRLWDNEASLPSTHSVPLANTERNLSVRLSVSHSTPLSRKLSHSGCLSMKSLISRSLRVVRLMR</sequence>
<organism evidence="1 2">
    <name type="scientific">Macrophomina phaseolina (strain MS6)</name>
    <name type="common">Charcoal rot fungus</name>
    <dbReference type="NCBI Taxonomy" id="1126212"/>
    <lineage>
        <taxon>Eukaryota</taxon>
        <taxon>Fungi</taxon>
        <taxon>Dikarya</taxon>
        <taxon>Ascomycota</taxon>
        <taxon>Pezizomycotina</taxon>
        <taxon>Dothideomycetes</taxon>
        <taxon>Dothideomycetes incertae sedis</taxon>
        <taxon>Botryosphaeriales</taxon>
        <taxon>Botryosphaeriaceae</taxon>
        <taxon>Macrophomina</taxon>
    </lineage>
</organism>
<dbReference type="Proteomes" id="UP000007129">
    <property type="component" value="Unassembled WGS sequence"/>
</dbReference>
<dbReference type="EMBL" id="AHHD01000659">
    <property type="protein sequence ID" value="EKG09460.1"/>
    <property type="molecule type" value="Genomic_DNA"/>
</dbReference>
<dbReference type="InParanoid" id="K2RYE6"/>
<gene>
    <name evidence="1" type="ORF">MPH_13502</name>
</gene>
<dbReference type="VEuPathDB" id="FungiDB:MPH_13502"/>
<dbReference type="HOGENOM" id="CLU_2729155_0_0_1"/>
<comment type="caution">
    <text evidence="1">The sequence shown here is derived from an EMBL/GenBank/DDBJ whole genome shotgun (WGS) entry which is preliminary data.</text>
</comment>
<dbReference type="AlphaFoldDB" id="K2RYE6"/>
<evidence type="ECO:0000313" key="2">
    <source>
        <dbReference type="Proteomes" id="UP000007129"/>
    </source>
</evidence>
<proteinExistence type="predicted"/>
<evidence type="ECO:0000313" key="1">
    <source>
        <dbReference type="EMBL" id="EKG09460.1"/>
    </source>
</evidence>
<accession>K2RYE6</accession>